<keyword evidence="4" id="KW-0519">Myristate</keyword>
<feature type="binding site" evidence="11">
    <location>
        <position position="267"/>
    </location>
    <ligand>
        <name>GTP</name>
        <dbReference type="ChEBI" id="CHEBI:37565"/>
    </ligand>
</feature>
<dbReference type="SMART" id="SM00175">
    <property type="entry name" value="RAB"/>
    <property type="match status" value="1"/>
</dbReference>
<dbReference type="InterPro" id="IPR044612">
    <property type="entry name" value="ARL2/3"/>
</dbReference>
<accession>A0AAF5DNY9</accession>
<dbReference type="InterPro" id="IPR006689">
    <property type="entry name" value="Small_GTPase_ARF/SAR"/>
</dbReference>
<keyword evidence="6" id="KW-0653">Protein transport</keyword>
<keyword evidence="14" id="KW-1185">Reference proteome</keyword>
<dbReference type="PRINTS" id="PR00328">
    <property type="entry name" value="SAR1GTPBP"/>
</dbReference>
<dbReference type="Pfam" id="PF00025">
    <property type="entry name" value="Arf"/>
    <property type="match status" value="1"/>
</dbReference>
<evidence type="ECO:0000256" key="4">
    <source>
        <dbReference type="ARBA" id="ARBA00022707"/>
    </source>
</evidence>
<feature type="binding site" evidence="12">
    <location>
        <position position="245"/>
    </location>
    <ligand>
        <name>Mg(2+)</name>
        <dbReference type="ChEBI" id="CHEBI:18420"/>
    </ligand>
</feature>
<dbReference type="Gene3D" id="3.40.50.300">
    <property type="entry name" value="P-loop containing nucleotide triphosphate hydrolases"/>
    <property type="match status" value="1"/>
</dbReference>
<keyword evidence="9" id="KW-0449">Lipoprotein</keyword>
<feature type="binding site" evidence="12">
    <location>
        <position position="228"/>
    </location>
    <ligand>
        <name>Mg(2+)</name>
        <dbReference type="ChEBI" id="CHEBI:18420"/>
    </ligand>
</feature>
<dbReference type="GO" id="GO:0005525">
    <property type="term" value="F:GTP binding"/>
    <property type="evidence" value="ECO:0007669"/>
    <property type="project" value="UniProtKB-KW"/>
</dbReference>
<dbReference type="SMART" id="SM00177">
    <property type="entry name" value="ARF"/>
    <property type="match status" value="1"/>
</dbReference>
<evidence type="ECO:0000256" key="9">
    <source>
        <dbReference type="ARBA" id="ARBA00023288"/>
    </source>
</evidence>
<organism evidence="14 15">
    <name type="scientific">Strongyloides stercoralis</name>
    <name type="common">Threadworm</name>
    <dbReference type="NCBI Taxonomy" id="6248"/>
    <lineage>
        <taxon>Eukaryota</taxon>
        <taxon>Metazoa</taxon>
        <taxon>Ecdysozoa</taxon>
        <taxon>Nematoda</taxon>
        <taxon>Chromadorea</taxon>
        <taxon>Rhabditida</taxon>
        <taxon>Tylenchina</taxon>
        <taxon>Panagrolaimomorpha</taxon>
        <taxon>Strongyloidoidea</taxon>
        <taxon>Strongyloididae</taxon>
        <taxon>Strongyloides</taxon>
    </lineage>
</organism>
<evidence type="ECO:0000256" key="8">
    <source>
        <dbReference type="ARBA" id="ARBA00023134"/>
    </source>
</evidence>
<proteinExistence type="inferred from homology"/>
<keyword evidence="12" id="KW-0460">Magnesium</keyword>
<comment type="similarity">
    <text evidence="2">Belongs to the small GTPase superfamily. Arf family.</text>
</comment>
<protein>
    <recommendedName>
        <fullName evidence="10">ADP-ribosylation factor-like protein 3</fullName>
    </recommendedName>
</protein>
<feature type="transmembrane region" description="Helical" evidence="13">
    <location>
        <begin position="148"/>
        <end position="167"/>
    </location>
</feature>
<evidence type="ECO:0000256" key="12">
    <source>
        <dbReference type="PIRSR" id="PIRSR606689-2"/>
    </source>
</evidence>
<dbReference type="Pfam" id="PF05439">
    <property type="entry name" value="JTB"/>
    <property type="match status" value="1"/>
</dbReference>
<dbReference type="PROSITE" id="PS51419">
    <property type="entry name" value="RAB"/>
    <property type="match status" value="1"/>
</dbReference>
<sequence>MIEKCSQKQMICYIALILGLSLCVFIIEEYIEEQNYEKNLHIINSPNYNLYVESGLNGSRKIQEKKNIILSKKILPKEKLSLLCKEKKNLETIQECISCKEEDKYDNNTNIKEICTENKYYTKYECKNESKLILQGCKITTKNEKKSFYIFFIISLISSMVFSYLSINRRHQINTATYTKINNLLLKSLLKLFFEKKMGLLDILKKMKNSQNKELRILLLGLDNAGKTTVLKKLASEDVSHITPTQGFNVKSVVSGDIKLNVWDIGGQRKIRPYWKNYFDNTDVLIYVIDSSDRKRLEETGLELTEILEEDKLKDVPILIFANKQDLITAAKASEIANSLQLTSIRDRQWQIQPCSALSEEGIKEGMEWITKTLKTNCNKGKKQK</sequence>
<dbReference type="GO" id="GO:0046872">
    <property type="term" value="F:metal ion binding"/>
    <property type="evidence" value="ECO:0007669"/>
    <property type="project" value="UniProtKB-KW"/>
</dbReference>
<evidence type="ECO:0000256" key="2">
    <source>
        <dbReference type="ARBA" id="ARBA00010290"/>
    </source>
</evidence>
<feature type="transmembrane region" description="Helical" evidence="13">
    <location>
        <begin position="12"/>
        <end position="31"/>
    </location>
</feature>
<reference evidence="15" key="1">
    <citation type="submission" date="2024-02" db="UniProtKB">
        <authorList>
            <consortium name="WormBaseParasite"/>
        </authorList>
    </citation>
    <scope>IDENTIFICATION</scope>
</reference>
<evidence type="ECO:0000313" key="14">
    <source>
        <dbReference type="Proteomes" id="UP000035681"/>
    </source>
</evidence>
<evidence type="ECO:0000256" key="5">
    <source>
        <dbReference type="ARBA" id="ARBA00022741"/>
    </source>
</evidence>
<name>A0AAF5DNY9_STRER</name>
<evidence type="ECO:0000256" key="11">
    <source>
        <dbReference type="PIRSR" id="PIRSR606689-1"/>
    </source>
</evidence>
<dbReference type="CDD" id="cd04155">
    <property type="entry name" value="Arl3"/>
    <property type="match status" value="1"/>
</dbReference>
<dbReference type="Proteomes" id="UP000035681">
    <property type="component" value="Unplaced"/>
</dbReference>
<dbReference type="SUPFAM" id="SSF52540">
    <property type="entry name" value="P-loop containing nucleoside triphosphate hydrolases"/>
    <property type="match status" value="1"/>
</dbReference>
<evidence type="ECO:0000256" key="3">
    <source>
        <dbReference type="ARBA" id="ARBA00022448"/>
    </source>
</evidence>
<keyword evidence="13" id="KW-0472">Membrane</keyword>
<keyword evidence="13" id="KW-1133">Transmembrane helix</keyword>
<keyword evidence="3" id="KW-0813">Transport</keyword>
<evidence type="ECO:0000256" key="1">
    <source>
        <dbReference type="ARBA" id="ARBA00004555"/>
    </source>
</evidence>
<dbReference type="InterPro" id="IPR008657">
    <property type="entry name" value="JTB"/>
</dbReference>
<dbReference type="PROSITE" id="PS51417">
    <property type="entry name" value="ARF"/>
    <property type="match status" value="1"/>
</dbReference>
<evidence type="ECO:0000256" key="6">
    <source>
        <dbReference type="ARBA" id="ARBA00022927"/>
    </source>
</evidence>
<keyword evidence="5 11" id="KW-0547">Nucleotide-binding</keyword>
<dbReference type="NCBIfam" id="TIGR00231">
    <property type="entry name" value="small_GTP"/>
    <property type="match status" value="1"/>
</dbReference>
<keyword evidence="7" id="KW-0333">Golgi apparatus</keyword>
<feature type="binding site" evidence="11">
    <location>
        <begin position="323"/>
        <end position="326"/>
    </location>
    <ligand>
        <name>GTP</name>
        <dbReference type="ChEBI" id="CHEBI:37565"/>
    </ligand>
</feature>
<dbReference type="GO" id="GO:0005794">
    <property type="term" value="C:Golgi apparatus"/>
    <property type="evidence" value="ECO:0007669"/>
    <property type="project" value="UniProtKB-SubCell"/>
</dbReference>
<keyword evidence="13" id="KW-0812">Transmembrane</keyword>
<dbReference type="PANTHER" id="PTHR45697">
    <property type="entry name" value="ADP-RIBOSYLATION FACTOR-LIKE PROTEIN 2-RELATED"/>
    <property type="match status" value="1"/>
</dbReference>
<evidence type="ECO:0000313" key="15">
    <source>
        <dbReference type="WBParaSite" id="TCONS_00015471.p1"/>
    </source>
</evidence>
<keyword evidence="8 11" id="KW-0342">GTP-binding</keyword>
<feature type="binding site" evidence="11">
    <location>
        <begin position="221"/>
        <end position="228"/>
    </location>
    <ligand>
        <name>GTP</name>
        <dbReference type="ChEBI" id="CHEBI:37565"/>
    </ligand>
</feature>
<dbReference type="WBParaSite" id="TCONS_00015471.p1">
    <property type="protein sequence ID" value="TCONS_00015471.p1"/>
    <property type="gene ID" value="XLOC_009861"/>
</dbReference>
<dbReference type="InterPro" id="IPR005225">
    <property type="entry name" value="Small_GTP-bd"/>
</dbReference>
<dbReference type="GO" id="GO:0016020">
    <property type="term" value="C:membrane"/>
    <property type="evidence" value="ECO:0007669"/>
    <property type="project" value="InterPro"/>
</dbReference>
<evidence type="ECO:0000256" key="7">
    <source>
        <dbReference type="ARBA" id="ARBA00023034"/>
    </source>
</evidence>
<dbReference type="InterPro" id="IPR027417">
    <property type="entry name" value="P-loop_NTPase"/>
</dbReference>
<dbReference type="FunFam" id="3.40.50.300:FF:000281">
    <property type="entry name" value="ADP-ribosylation factor-like protein 3"/>
    <property type="match status" value="1"/>
</dbReference>
<dbReference type="GO" id="GO:0003924">
    <property type="term" value="F:GTPase activity"/>
    <property type="evidence" value="ECO:0007669"/>
    <property type="project" value="InterPro"/>
</dbReference>
<evidence type="ECO:0000256" key="13">
    <source>
        <dbReference type="SAM" id="Phobius"/>
    </source>
</evidence>
<dbReference type="AlphaFoldDB" id="A0AAF5DNY9"/>
<keyword evidence="12" id="KW-0479">Metal-binding</keyword>
<dbReference type="SMART" id="SM00178">
    <property type="entry name" value="SAR"/>
    <property type="match status" value="1"/>
</dbReference>
<dbReference type="GO" id="GO:0015031">
    <property type="term" value="P:protein transport"/>
    <property type="evidence" value="ECO:0007669"/>
    <property type="project" value="UniProtKB-KW"/>
</dbReference>
<comment type="subcellular location">
    <subcellularLocation>
        <location evidence="1">Golgi apparatus</location>
    </subcellularLocation>
</comment>
<evidence type="ECO:0000256" key="10">
    <source>
        <dbReference type="ARBA" id="ARBA00040616"/>
    </source>
</evidence>